<evidence type="ECO:0000256" key="1">
    <source>
        <dbReference type="SAM" id="MobiDB-lite"/>
    </source>
</evidence>
<feature type="chain" id="PRO_5022910991" description="Right handed beta helix domain-containing protein" evidence="2">
    <location>
        <begin position="28"/>
        <end position="382"/>
    </location>
</feature>
<dbReference type="Gene3D" id="2.160.20.10">
    <property type="entry name" value="Single-stranded right-handed beta-helix, Pectin lyase-like"/>
    <property type="match status" value="1"/>
</dbReference>
<proteinExistence type="predicted"/>
<name>A0A5C1Y8N7_9MICO</name>
<dbReference type="InterPro" id="IPR011050">
    <property type="entry name" value="Pectin_lyase_fold/virulence"/>
</dbReference>
<evidence type="ECO:0000313" key="4">
    <source>
        <dbReference type="EMBL" id="QEO10261.1"/>
    </source>
</evidence>
<dbReference type="Pfam" id="PF13229">
    <property type="entry name" value="Beta_helix"/>
    <property type="match status" value="1"/>
</dbReference>
<sequence length="382" mass="39266">MRRPRTASSAALAAGALLALTACVAPASAPSGAPGETRYAAPSGSGDCSKAAPCTLATALTRTPAGGTVELAEGDYGDLTLRDGGGTPEAPLTVRAADGVVARFGELRSSTPVVWAGIRVEGAWFLDDGADGSRIEGSEVDGGGIFVRADHVEVRDSLIHNGSSLDGIQIGGASDVLIAGNTIRDFDQEVDNGRHADCIQLFDVDDVEIRGNRISSCYNAGIIISGGGRGIVDVVIEANFVQGCVEVSDRCGGGSAAELRDPGARGLVVRNNTFLDGSVRWGSVPGNVFDRNIVGYLSECASVVSNTIVTEWNRKMCKRPDWLDADGNREGAVDVVDRVGGDLHPTDADQVRIEPVGDGQPAPAGIDGDELADDVAGAANAP</sequence>
<organism evidence="4 5">
    <name type="scientific">Protaetiibacter larvae</name>
    <dbReference type="NCBI Taxonomy" id="2592654"/>
    <lineage>
        <taxon>Bacteria</taxon>
        <taxon>Bacillati</taxon>
        <taxon>Actinomycetota</taxon>
        <taxon>Actinomycetes</taxon>
        <taxon>Micrococcales</taxon>
        <taxon>Microbacteriaceae</taxon>
        <taxon>Protaetiibacter</taxon>
    </lineage>
</organism>
<evidence type="ECO:0000259" key="3">
    <source>
        <dbReference type="Pfam" id="PF13229"/>
    </source>
</evidence>
<dbReference type="OrthoDB" id="5113607at2"/>
<dbReference type="Proteomes" id="UP000322159">
    <property type="component" value="Chromosome"/>
</dbReference>
<protein>
    <recommendedName>
        <fullName evidence="3">Right handed beta helix domain-containing protein</fullName>
    </recommendedName>
</protein>
<keyword evidence="2" id="KW-0732">Signal</keyword>
<keyword evidence="5" id="KW-1185">Reference proteome</keyword>
<dbReference type="RefSeq" id="WP_149325678.1">
    <property type="nucleotide sequence ID" value="NZ_CP043504.1"/>
</dbReference>
<dbReference type="PROSITE" id="PS51257">
    <property type="entry name" value="PROKAR_LIPOPROTEIN"/>
    <property type="match status" value="1"/>
</dbReference>
<dbReference type="SMART" id="SM00710">
    <property type="entry name" value="PbH1"/>
    <property type="match status" value="4"/>
</dbReference>
<dbReference type="InterPro" id="IPR006626">
    <property type="entry name" value="PbH1"/>
</dbReference>
<feature type="signal peptide" evidence="2">
    <location>
        <begin position="1"/>
        <end position="27"/>
    </location>
</feature>
<dbReference type="InterPro" id="IPR039448">
    <property type="entry name" value="Beta_helix"/>
</dbReference>
<feature type="domain" description="Right handed beta helix" evidence="3">
    <location>
        <begin position="133"/>
        <end position="277"/>
    </location>
</feature>
<dbReference type="KEGG" id="lyk:FLP23_09730"/>
<dbReference type="InterPro" id="IPR012334">
    <property type="entry name" value="Pectin_lyas_fold"/>
</dbReference>
<reference evidence="4 5" key="1">
    <citation type="submission" date="2019-09" db="EMBL/GenBank/DDBJ databases">
        <title>Genome sequencing of strain KACC 19322.</title>
        <authorList>
            <person name="Heo J."/>
            <person name="Kim S.-J."/>
            <person name="Kim J.-S."/>
            <person name="Hong S.-B."/>
            <person name="Kwon S.-W."/>
        </authorList>
    </citation>
    <scope>NUCLEOTIDE SEQUENCE [LARGE SCALE GENOMIC DNA]</scope>
    <source>
        <strain evidence="4 5">KACC 19322</strain>
    </source>
</reference>
<dbReference type="SUPFAM" id="SSF51126">
    <property type="entry name" value="Pectin lyase-like"/>
    <property type="match status" value="1"/>
</dbReference>
<feature type="region of interest" description="Disordered" evidence="1">
    <location>
        <begin position="353"/>
        <end position="382"/>
    </location>
</feature>
<evidence type="ECO:0000313" key="5">
    <source>
        <dbReference type="Proteomes" id="UP000322159"/>
    </source>
</evidence>
<dbReference type="EMBL" id="CP043504">
    <property type="protein sequence ID" value="QEO10261.1"/>
    <property type="molecule type" value="Genomic_DNA"/>
</dbReference>
<dbReference type="AlphaFoldDB" id="A0A5C1Y8N7"/>
<evidence type="ECO:0000256" key="2">
    <source>
        <dbReference type="SAM" id="SignalP"/>
    </source>
</evidence>
<gene>
    <name evidence="4" type="ORF">FLP23_09730</name>
</gene>
<accession>A0A5C1Y8N7</accession>